<evidence type="ECO:0000256" key="2">
    <source>
        <dbReference type="SAM" id="MobiDB-lite"/>
    </source>
</evidence>
<feature type="region of interest" description="Disordered" evidence="2">
    <location>
        <begin position="1"/>
        <end position="29"/>
    </location>
</feature>
<dbReference type="GO" id="GO:0006487">
    <property type="term" value="P:protein N-linked glycosylation"/>
    <property type="evidence" value="ECO:0007669"/>
    <property type="project" value="TreeGrafter"/>
</dbReference>
<proteinExistence type="inferred from homology"/>
<name>A0A9W6T592_CANBO</name>
<keyword evidence="3" id="KW-1133">Transmembrane helix</keyword>
<dbReference type="InterPro" id="IPR039367">
    <property type="entry name" value="Och1-like"/>
</dbReference>
<dbReference type="InterPro" id="IPR007577">
    <property type="entry name" value="GlycoTrfase_DXD_sugar-bd_CS"/>
</dbReference>
<keyword evidence="5" id="KW-1185">Reference proteome</keyword>
<dbReference type="AlphaFoldDB" id="A0A9W6T592"/>
<organism evidence="4 5">
    <name type="scientific">Candida boidinii</name>
    <name type="common">Yeast</name>
    <dbReference type="NCBI Taxonomy" id="5477"/>
    <lineage>
        <taxon>Eukaryota</taxon>
        <taxon>Fungi</taxon>
        <taxon>Dikarya</taxon>
        <taxon>Ascomycota</taxon>
        <taxon>Saccharomycotina</taxon>
        <taxon>Pichiomycetes</taxon>
        <taxon>Pichiales</taxon>
        <taxon>Pichiaceae</taxon>
        <taxon>Ogataea</taxon>
        <taxon>Ogataea/Candida clade</taxon>
    </lineage>
</organism>
<evidence type="ECO:0000256" key="1">
    <source>
        <dbReference type="ARBA" id="ARBA00009003"/>
    </source>
</evidence>
<accession>A0A9W6T592</accession>
<evidence type="ECO:0000313" key="4">
    <source>
        <dbReference type="EMBL" id="GME75777.1"/>
    </source>
</evidence>
<dbReference type="Pfam" id="PF04488">
    <property type="entry name" value="Gly_transf_sug"/>
    <property type="match status" value="1"/>
</dbReference>
<feature type="transmembrane region" description="Helical" evidence="3">
    <location>
        <begin position="75"/>
        <end position="92"/>
    </location>
</feature>
<dbReference type="Proteomes" id="UP001165120">
    <property type="component" value="Unassembled WGS sequence"/>
</dbReference>
<dbReference type="PANTHER" id="PTHR31834:SF1">
    <property type="entry name" value="INITIATION-SPECIFIC ALPHA-1,6-MANNOSYLTRANSFERASE"/>
    <property type="match status" value="1"/>
</dbReference>
<dbReference type="GO" id="GO:0000136">
    <property type="term" value="C:mannan polymerase complex"/>
    <property type="evidence" value="ECO:0007669"/>
    <property type="project" value="TreeGrafter"/>
</dbReference>
<protein>
    <submittedName>
        <fullName evidence="4">Unnamed protein product</fullName>
    </submittedName>
</protein>
<sequence length="474" mass="55125">MSSSSSSIELNKIIHNSSPSNKSPKRANDTGFEYDFSQTYDSKYDYSRIMGDQQIQQQPYQRKNSNSGNTKESRIKLLISLAIGIVCGYFLFHLELNIRLHNVKNATDLYIKDYQSSDFYTRNPLLEGSNPFDHMVTYKRLIEAFPYREEDAKSANNKNIIQMWLKEDEIIGSKHKVDYMTNEENKLKDIPYEEHRNTWTEKNPDYNYKLYTFKEINDIFKEAFENTVPEVLETYKLLPHIILKSDLGRYFLLYLFGGVYADIDTLCQNPIDTWYDNVDTSKFDIGVTVSIEDDINRDDWMNSMPRRVELLQWAFKGNKRHHYWALLISKIVETTYRAKYEGKLAPWSSYQGSVDKCAGVNILDWTGPGVFTDAFVEYVNLIDGIEITDIEFEKSYGMKIFDEVRGPDTEVAKPDSAWVYTWKGLIALKGPRVINDLLVLPYAFEAPKTCDPVEDIGHLCYIHHSYSGAWKKDN</sequence>
<reference evidence="4" key="1">
    <citation type="submission" date="2023-04" db="EMBL/GenBank/DDBJ databases">
        <title>Candida boidinii NBRC 10035.</title>
        <authorList>
            <person name="Ichikawa N."/>
            <person name="Sato H."/>
            <person name="Tonouchi N."/>
        </authorList>
    </citation>
    <scope>NUCLEOTIDE SEQUENCE</scope>
    <source>
        <strain evidence="4">NBRC 10035</strain>
    </source>
</reference>
<comment type="similarity">
    <text evidence="1">Belongs to the glycosyltransferase 32 family.</text>
</comment>
<evidence type="ECO:0000256" key="3">
    <source>
        <dbReference type="SAM" id="Phobius"/>
    </source>
</evidence>
<dbReference type="SUPFAM" id="SSF53448">
    <property type="entry name" value="Nucleotide-diphospho-sugar transferases"/>
    <property type="match status" value="1"/>
</dbReference>
<keyword evidence="3" id="KW-0472">Membrane</keyword>
<keyword evidence="3" id="KW-0812">Transmembrane</keyword>
<dbReference type="Gene3D" id="3.90.550.20">
    <property type="match status" value="1"/>
</dbReference>
<evidence type="ECO:0000313" key="5">
    <source>
        <dbReference type="Proteomes" id="UP001165120"/>
    </source>
</evidence>
<dbReference type="EMBL" id="BSXN01002166">
    <property type="protein sequence ID" value="GME75777.1"/>
    <property type="molecule type" value="Genomic_DNA"/>
</dbReference>
<gene>
    <name evidence="4" type="ORF">Cboi02_000492200</name>
</gene>
<dbReference type="PANTHER" id="PTHR31834">
    <property type="entry name" value="INITIATION-SPECIFIC ALPHA-1,6-MANNOSYLTRANSFERASE"/>
    <property type="match status" value="1"/>
</dbReference>
<comment type="caution">
    <text evidence="4">The sequence shown here is derived from an EMBL/GenBank/DDBJ whole genome shotgun (WGS) entry which is preliminary data.</text>
</comment>
<dbReference type="InterPro" id="IPR029044">
    <property type="entry name" value="Nucleotide-diphossugar_trans"/>
</dbReference>
<dbReference type="GO" id="GO:0000009">
    <property type="term" value="F:alpha-1,6-mannosyltransferase activity"/>
    <property type="evidence" value="ECO:0007669"/>
    <property type="project" value="InterPro"/>
</dbReference>